<dbReference type="EMBL" id="CAJOAX010007470">
    <property type="protein sequence ID" value="CAF4010491.1"/>
    <property type="molecule type" value="Genomic_DNA"/>
</dbReference>
<feature type="compositionally biased region" description="Low complexity" evidence="2">
    <location>
        <begin position="122"/>
        <end position="140"/>
    </location>
</feature>
<evidence type="ECO:0000256" key="2">
    <source>
        <dbReference type="SAM" id="MobiDB-lite"/>
    </source>
</evidence>
<gene>
    <name evidence="3" type="ORF">OTI717_LOCUS29519</name>
</gene>
<comment type="caution">
    <text evidence="3">The sequence shown here is derived from an EMBL/GenBank/DDBJ whole genome shotgun (WGS) entry which is preliminary data.</text>
</comment>
<organism evidence="3 4">
    <name type="scientific">Rotaria sordida</name>
    <dbReference type="NCBI Taxonomy" id="392033"/>
    <lineage>
        <taxon>Eukaryota</taxon>
        <taxon>Metazoa</taxon>
        <taxon>Spiralia</taxon>
        <taxon>Gnathifera</taxon>
        <taxon>Rotifera</taxon>
        <taxon>Eurotatoria</taxon>
        <taxon>Bdelloidea</taxon>
        <taxon>Philodinida</taxon>
        <taxon>Philodinidae</taxon>
        <taxon>Rotaria</taxon>
    </lineage>
</organism>
<name>A0A819P7Z0_9BILA</name>
<protein>
    <submittedName>
        <fullName evidence="3">Uncharacterized protein</fullName>
    </submittedName>
</protein>
<evidence type="ECO:0000256" key="1">
    <source>
        <dbReference type="SAM" id="Coils"/>
    </source>
</evidence>
<accession>A0A819P7Z0</accession>
<sequence>MVQMSSIIYNNNNNQIPLQQATTAPPLQRYMNQGRRRGGVFGGNNFSRGSNQFSYGGNQYSYRNYRNYPNRRNQNINRDFYPRIFYRRNNYQPQQYYDGYGIVSQPLQQVVQRRVFRRILRRTSQNRQRSRSNQRQSRSIQQRRRGPRPLRLNDFMPPQLRDSSSNLPAEFNLATSTTTNNIPVDALPQRAIFAQNTTQPFVVSDQGNLNQQQLQNNEFNQRRQITTASFRRRQRRIRQQQYRENEINNNNNNRFAILAENNDGEINVMSNIDESEPLPVIRNNKKNKKNKNYRAYFAYNRIVTWLQNDSISKEIIETSGNHAYLMASIPIYDEWIRANYDLQVWQNYLKMGTENKHWAKEVIQRTKKRDDIVNNQFVKKKINQLSAVVAQPKNTTPATTTTTTEATAATTSKLTAMPLTLDKIRNKVEELEKLILKYLQHCTQHVKKMAETRIQLAKAQMEEFKALEEFEQVATPTQWNIHLILKPKWIYLLKIDESIISQEEVQATYNQMRQITKEFRTQAMTLYVQSLTREHELLSKEIEHIIDGFPQDNDEGFDAEPGILAPAIINQAQIQLTEEEHELLKLGHRFIYNDPKTASRRRTTELATPKRKIEARFFEKKVSPGRPVEQFIAELDILLQKLHDTPGNPRKLRNISNQNNTYDNLVSTIESSQSQDINSRNIIKKKKNYGRLIKRLKYKLHSKNIILQKSDKNKVFHLGKVDDYRKKSEEYMDKTKAYKCLGTEDPLPDLIRRTNKYLLDLRLAKWITQKQYEKLCINPNEVELAHLYYLPKAHKSGTPLRPIISGLKHPTIKISKFLDELLRPLFDKNGFKYNCNFWL</sequence>
<reference evidence="3" key="1">
    <citation type="submission" date="2021-02" db="EMBL/GenBank/DDBJ databases">
        <authorList>
            <person name="Nowell W R."/>
        </authorList>
    </citation>
    <scope>NUCLEOTIDE SEQUENCE</scope>
</reference>
<dbReference type="Proteomes" id="UP000663823">
    <property type="component" value="Unassembled WGS sequence"/>
</dbReference>
<feature type="coiled-coil region" evidence="1">
    <location>
        <begin position="421"/>
        <end position="467"/>
    </location>
</feature>
<proteinExistence type="predicted"/>
<feature type="region of interest" description="Disordered" evidence="2">
    <location>
        <begin position="121"/>
        <end position="166"/>
    </location>
</feature>
<evidence type="ECO:0000313" key="3">
    <source>
        <dbReference type="EMBL" id="CAF4010491.1"/>
    </source>
</evidence>
<evidence type="ECO:0000313" key="4">
    <source>
        <dbReference type="Proteomes" id="UP000663823"/>
    </source>
</evidence>
<dbReference type="AlphaFoldDB" id="A0A819P7Z0"/>
<keyword evidence="1" id="KW-0175">Coiled coil</keyword>